<dbReference type="EMBL" id="CP017248">
    <property type="protein sequence ID" value="AOR29878.1"/>
    <property type="molecule type" value="Genomic_DNA"/>
</dbReference>
<protein>
    <recommendedName>
        <fullName evidence="1">Metallo-beta-lactamase domain-containing protein</fullName>
    </recommendedName>
</protein>
<dbReference type="InterPro" id="IPR001279">
    <property type="entry name" value="Metallo-B-lactamas"/>
</dbReference>
<dbReference type="PANTHER" id="PTHR42951:SF17">
    <property type="entry name" value="METALLO-BETA-LACTAMASE DOMAIN-CONTAINING PROTEIN"/>
    <property type="match status" value="1"/>
</dbReference>
<sequence>MAHTTVIPVPAMGKRNVNAFLLLGRRAVLVDTGIPGSGAKILARIAEHGIEPGNVSAIVITHAHIDHFGSAAELRLATGAPVVAHVADLGPYTTGRIREPYLPTGRFGRFLDRLDAFHEHAEPFRPDLLVDGPTTLYEHGVNARIMPTPGHTAGSISVLTDEGDLVAGDLVATSFLGMAHRRPANPPFHDDPAGNLASLRATLALKPTTLHVGHGGPLDPARVENWAAREQHRLERLAARGRLRTREEVRGIAQESTSS</sequence>
<evidence type="ECO:0000259" key="1">
    <source>
        <dbReference type="SMART" id="SM00849"/>
    </source>
</evidence>
<dbReference type="RefSeq" id="WP_069776534.1">
    <property type="nucleotide sequence ID" value="NZ_CP017248.1"/>
</dbReference>
<dbReference type="InterPro" id="IPR036866">
    <property type="entry name" value="RibonucZ/Hydroxyglut_hydro"/>
</dbReference>
<evidence type="ECO:0000313" key="3">
    <source>
        <dbReference type="Proteomes" id="UP000094960"/>
    </source>
</evidence>
<dbReference type="CDD" id="cd07721">
    <property type="entry name" value="yflN-like_MBL-fold"/>
    <property type="match status" value="1"/>
</dbReference>
<dbReference type="AlphaFoldDB" id="A0A1D7Y2S5"/>
<evidence type="ECO:0000313" key="2">
    <source>
        <dbReference type="EMBL" id="AOR29878.1"/>
    </source>
</evidence>
<accession>A0A1D7Y2S5</accession>
<proteinExistence type="predicted"/>
<dbReference type="InterPro" id="IPR050855">
    <property type="entry name" value="NDM-1-like"/>
</dbReference>
<dbReference type="PANTHER" id="PTHR42951">
    <property type="entry name" value="METALLO-BETA-LACTAMASE DOMAIN-CONTAINING"/>
    <property type="match status" value="1"/>
</dbReference>
<gene>
    <name evidence="2" type="ORF">BFF78_01185</name>
</gene>
<dbReference type="Proteomes" id="UP000094960">
    <property type="component" value="Chromosome"/>
</dbReference>
<dbReference type="KEGG" id="spun:BFF78_01185"/>
<organism evidence="2 3">
    <name type="scientific">Streptomyces fodineus</name>
    <dbReference type="NCBI Taxonomy" id="1904616"/>
    <lineage>
        <taxon>Bacteria</taxon>
        <taxon>Bacillati</taxon>
        <taxon>Actinomycetota</taxon>
        <taxon>Actinomycetes</taxon>
        <taxon>Kitasatosporales</taxon>
        <taxon>Streptomycetaceae</taxon>
        <taxon>Streptomyces</taxon>
    </lineage>
</organism>
<dbReference type="SMART" id="SM00849">
    <property type="entry name" value="Lactamase_B"/>
    <property type="match status" value="1"/>
</dbReference>
<dbReference type="Gene3D" id="3.60.15.10">
    <property type="entry name" value="Ribonuclease Z/Hydroxyacylglutathione hydrolase-like"/>
    <property type="match status" value="1"/>
</dbReference>
<dbReference type="SUPFAM" id="SSF56281">
    <property type="entry name" value="Metallo-hydrolase/oxidoreductase"/>
    <property type="match status" value="1"/>
</dbReference>
<dbReference type="Pfam" id="PF00753">
    <property type="entry name" value="Lactamase_B"/>
    <property type="match status" value="1"/>
</dbReference>
<keyword evidence="3" id="KW-1185">Reference proteome</keyword>
<name>A0A1D7Y2S5_9ACTN</name>
<reference evidence="3" key="1">
    <citation type="submission" date="2016-09" db="EMBL/GenBank/DDBJ databases">
        <title>Streptomyces puniciscabiei strain:TW1S1 Genome sequencing and assembly.</title>
        <authorList>
            <person name="Kim M.-K."/>
            <person name="Kim S.B."/>
        </authorList>
    </citation>
    <scope>NUCLEOTIDE SEQUENCE [LARGE SCALE GENOMIC DNA]</scope>
    <source>
        <strain evidence="3">TW1S1</strain>
    </source>
</reference>
<feature type="domain" description="Metallo-beta-lactamase" evidence="1">
    <location>
        <begin position="16"/>
        <end position="214"/>
    </location>
</feature>